<evidence type="ECO:0008006" key="3">
    <source>
        <dbReference type="Google" id="ProtNLM"/>
    </source>
</evidence>
<sequence length="185" mass="20676">MTGCVNFILNNHDEIIAVGGEWDYFALANGAPELIGENVIGRSLVEFISGNVTRQFVLTILHTVRSTAQAIELDYRCDSPNERRFMRMQVSLDQSGDIHFLNTTLRTETRQHKVFISRAAQRSKNTSTRCSMCNLIKSLNDWIEPDLPGTSIHPETSELLVIYGICASCSSKLQRTSPAQQLNAS</sequence>
<name>A0AA43Q7Q3_9GAMM</name>
<evidence type="ECO:0000313" key="2">
    <source>
        <dbReference type="Proteomes" id="UP001160519"/>
    </source>
</evidence>
<dbReference type="AlphaFoldDB" id="A0AA43Q7Q3"/>
<protein>
    <recommendedName>
        <fullName evidence="3">PAS domain-containing protein</fullName>
    </recommendedName>
</protein>
<gene>
    <name evidence="1" type="ORF">PSU93_14040</name>
</gene>
<evidence type="ECO:0000313" key="1">
    <source>
        <dbReference type="EMBL" id="MDI1232260.1"/>
    </source>
</evidence>
<comment type="caution">
    <text evidence="1">The sequence shown here is derived from an EMBL/GenBank/DDBJ whole genome shotgun (WGS) entry which is preliminary data.</text>
</comment>
<keyword evidence="2" id="KW-1185">Reference proteome</keyword>
<reference evidence="1" key="1">
    <citation type="submission" date="2023-01" db="EMBL/GenBank/DDBJ databases">
        <title>Biogeochemical cycle of methane in antarctic sediments.</title>
        <authorList>
            <person name="Roldan D.M."/>
            <person name="Menes R.J."/>
        </authorList>
    </citation>
    <scope>NUCLEOTIDE SEQUENCE [LARGE SCALE GENOMIC DNA]</scope>
    <source>
        <strain evidence="1">K-2018 MAG008</strain>
    </source>
</reference>
<accession>A0AA43Q7Q3</accession>
<dbReference type="EMBL" id="JAQSDF010000071">
    <property type="protein sequence ID" value="MDI1232260.1"/>
    <property type="molecule type" value="Genomic_DNA"/>
</dbReference>
<dbReference type="Proteomes" id="UP001160519">
    <property type="component" value="Unassembled WGS sequence"/>
</dbReference>
<organism evidence="1 2">
    <name type="scientific">Candidatus Methylobacter titanis</name>
    <dbReference type="NCBI Taxonomy" id="3053457"/>
    <lineage>
        <taxon>Bacteria</taxon>
        <taxon>Pseudomonadati</taxon>
        <taxon>Pseudomonadota</taxon>
        <taxon>Gammaproteobacteria</taxon>
        <taxon>Methylococcales</taxon>
        <taxon>Methylococcaceae</taxon>
        <taxon>Methylobacter</taxon>
    </lineage>
</organism>
<proteinExistence type="predicted"/>